<feature type="signal peptide" evidence="2">
    <location>
        <begin position="1"/>
        <end position="21"/>
    </location>
</feature>
<reference evidence="4" key="1">
    <citation type="submission" date="2025-08" db="UniProtKB">
        <authorList>
            <consortium name="Ensembl"/>
        </authorList>
    </citation>
    <scope>IDENTIFICATION</scope>
</reference>
<accession>I3K674</accession>
<sequence length="278" mass="31392">MTAMAHLKFLPLLLWVGFTVCTEVDLHKRIFHDHRCKENDRLYHVEITQTDRSDYYHLCGGSLIHSEWVLTAAHCWKDQPGWTMSAYVGIHPGPGRIARIIDHKIFQDQTGKHDIMLLKIDPPENKIKPVVLPKCTRRKKLDVIQIAGHGGYMVDVNYNKLPGYLPHLQCAKMHVVECEPNLHPCKSTLLWPNGNTMCHKEPRVDTCPGDSGGGVIAKNNKIHGVYVGGKKCACTGPAISLKVCSYIGWINQVINGMEMENNKMKITSKINSPLWKKL</sequence>
<keyword evidence="2" id="KW-0732">Signal</keyword>
<dbReference type="Ensembl" id="ENSONIT00000016634.2">
    <property type="protein sequence ID" value="ENSONIP00000016619.2"/>
    <property type="gene ID" value="ENSONIG00000013214.2"/>
</dbReference>
<dbReference type="PROSITE" id="PS50240">
    <property type="entry name" value="TRYPSIN_DOM"/>
    <property type="match status" value="1"/>
</dbReference>
<dbReference type="HOGENOM" id="CLU_006842_1_5_1"/>
<gene>
    <name evidence="4" type="primary">LOC102081713</name>
</gene>
<dbReference type="PROSITE" id="PS00134">
    <property type="entry name" value="TRYPSIN_HIS"/>
    <property type="match status" value="1"/>
</dbReference>
<dbReference type="Proteomes" id="UP000005207">
    <property type="component" value="Unplaced"/>
</dbReference>
<dbReference type="PRINTS" id="PR00722">
    <property type="entry name" value="CHYMOTRYPSIN"/>
</dbReference>
<dbReference type="SUPFAM" id="SSF50494">
    <property type="entry name" value="Trypsin-like serine proteases"/>
    <property type="match status" value="1"/>
</dbReference>
<dbReference type="eggNOG" id="KOG3627">
    <property type="taxonomic scope" value="Eukaryota"/>
</dbReference>
<dbReference type="GO" id="GO:0006508">
    <property type="term" value="P:proteolysis"/>
    <property type="evidence" value="ECO:0007669"/>
    <property type="project" value="InterPro"/>
</dbReference>
<dbReference type="InterPro" id="IPR043504">
    <property type="entry name" value="Peptidase_S1_PA_chymotrypsin"/>
</dbReference>
<dbReference type="InterPro" id="IPR009003">
    <property type="entry name" value="Peptidase_S1_PA"/>
</dbReference>
<proteinExistence type="predicted"/>
<dbReference type="InterPro" id="IPR018114">
    <property type="entry name" value="TRYPSIN_HIS"/>
</dbReference>
<feature type="domain" description="Peptidase S1" evidence="3">
    <location>
        <begin position="30"/>
        <end position="255"/>
    </location>
</feature>
<dbReference type="AlphaFoldDB" id="I3K674"/>
<dbReference type="GeneTree" id="ENSGT00390000009571"/>
<dbReference type="InterPro" id="IPR001314">
    <property type="entry name" value="Peptidase_S1A"/>
</dbReference>
<keyword evidence="1" id="KW-1015">Disulfide bond</keyword>
<dbReference type="InterPro" id="IPR001254">
    <property type="entry name" value="Trypsin_dom"/>
</dbReference>
<dbReference type="Pfam" id="PF00089">
    <property type="entry name" value="Trypsin"/>
    <property type="match status" value="1"/>
</dbReference>
<dbReference type="STRING" id="8128.ENSONIP00000021377"/>
<dbReference type="PANTHER" id="PTHR24271:SF50">
    <property type="match status" value="1"/>
</dbReference>
<dbReference type="OMA" id="KKCACTG"/>
<dbReference type="PANTHER" id="PTHR24271">
    <property type="entry name" value="KALLIKREIN-RELATED"/>
    <property type="match status" value="1"/>
</dbReference>
<dbReference type="InParanoid" id="I3K674"/>
<evidence type="ECO:0000259" key="3">
    <source>
        <dbReference type="PROSITE" id="PS50240"/>
    </source>
</evidence>
<protein>
    <submittedName>
        <fullName evidence="4">Cationic trypsin-like</fullName>
    </submittedName>
</protein>
<dbReference type="SMART" id="SM00020">
    <property type="entry name" value="Tryp_SPc"/>
    <property type="match status" value="1"/>
</dbReference>
<name>I3K674_ORENI</name>
<evidence type="ECO:0000256" key="2">
    <source>
        <dbReference type="SAM" id="SignalP"/>
    </source>
</evidence>
<dbReference type="GO" id="GO:0004252">
    <property type="term" value="F:serine-type endopeptidase activity"/>
    <property type="evidence" value="ECO:0007669"/>
    <property type="project" value="InterPro"/>
</dbReference>
<keyword evidence="5" id="KW-1185">Reference proteome</keyword>
<reference evidence="4" key="2">
    <citation type="submission" date="2025-09" db="UniProtKB">
        <authorList>
            <consortium name="Ensembl"/>
        </authorList>
    </citation>
    <scope>IDENTIFICATION</scope>
</reference>
<feature type="chain" id="PRO_5025567784" evidence="2">
    <location>
        <begin position="22"/>
        <end position="278"/>
    </location>
</feature>
<organism evidence="4 5">
    <name type="scientific">Oreochromis niloticus</name>
    <name type="common">Nile tilapia</name>
    <name type="synonym">Tilapia nilotica</name>
    <dbReference type="NCBI Taxonomy" id="8128"/>
    <lineage>
        <taxon>Eukaryota</taxon>
        <taxon>Metazoa</taxon>
        <taxon>Chordata</taxon>
        <taxon>Craniata</taxon>
        <taxon>Vertebrata</taxon>
        <taxon>Euteleostomi</taxon>
        <taxon>Actinopterygii</taxon>
        <taxon>Neopterygii</taxon>
        <taxon>Teleostei</taxon>
        <taxon>Neoteleostei</taxon>
        <taxon>Acanthomorphata</taxon>
        <taxon>Ovalentaria</taxon>
        <taxon>Cichlomorphae</taxon>
        <taxon>Cichliformes</taxon>
        <taxon>Cichlidae</taxon>
        <taxon>African cichlids</taxon>
        <taxon>Pseudocrenilabrinae</taxon>
        <taxon>Oreochromini</taxon>
        <taxon>Oreochromis</taxon>
    </lineage>
</organism>
<evidence type="ECO:0000313" key="5">
    <source>
        <dbReference type="Proteomes" id="UP000005207"/>
    </source>
</evidence>
<evidence type="ECO:0000313" key="4">
    <source>
        <dbReference type="Ensembl" id="ENSONIP00000016619.2"/>
    </source>
</evidence>
<evidence type="ECO:0000256" key="1">
    <source>
        <dbReference type="ARBA" id="ARBA00023157"/>
    </source>
</evidence>
<dbReference type="Gene3D" id="2.40.10.10">
    <property type="entry name" value="Trypsin-like serine proteases"/>
    <property type="match status" value="2"/>
</dbReference>